<dbReference type="EMBL" id="JAAKZW010000142">
    <property type="protein sequence ID" value="NGO79297.1"/>
    <property type="molecule type" value="Genomic_DNA"/>
</dbReference>
<feature type="compositionally biased region" description="Basic and acidic residues" evidence="1">
    <location>
        <begin position="141"/>
        <end position="155"/>
    </location>
</feature>
<name>A0A6G4XR62_9ACTN</name>
<accession>A0A6G4XR62</accession>
<reference evidence="3 4" key="1">
    <citation type="submission" date="2020-02" db="EMBL/GenBank/DDBJ databases">
        <title>Whole-genome analyses of novel actinobacteria.</title>
        <authorList>
            <person name="Sahin N."/>
            <person name="Tokatli A."/>
        </authorList>
    </citation>
    <scope>NUCLEOTIDE SEQUENCE [LARGE SCALE GENOMIC DNA]</scope>
    <source>
        <strain evidence="3 4">YC504</strain>
    </source>
</reference>
<feature type="region of interest" description="Disordered" evidence="1">
    <location>
        <begin position="27"/>
        <end position="52"/>
    </location>
</feature>
<proteinExistence type="predicted"/>
<evidence type="ECO:0000313" key="4">
    <source>
        <dbReference type="Proteomes" id="UP000481109"/>
    </source>
</evidence>
<gene>
    <name evidence="3" type="ORF">G6045_27120</name>
</gene>
<keyword evidence="2" id="KW-0732">Signal</keyword>
<feature type="signal peptide" evidence="2">
    <location>
        <begin position="1"/>
        <end position="19"/>
    </location>
</feature>
<protein>
    <recommendedName>
        <fullName evidence="5">Lipoprotein</fullName>
    </recommendedName>
</protein>
<keyword evidence="4" id="KW-1185">Reference proteome</keyword>
<evidence type="ECO:0008006" key="5">
    <source>
        <dbReference type="Google" id="ProtNLM"/>
    </source>
</evidence>
<comment type="caution">
    <text evidence="3">The sequence shown here is derived from an EMBL/GenBank/DDBJ whole genome shotgun (WGS) entry which is preliminary data.</text>
</comment>
<feature type="chain" id="PRO_5038338262" description="Lipoprotein" evidence="2">
    <location>
        <begin position="20"/>
        <end position="172"/>
    </location>
</feature>
<dbReference type="Proteomes" id="UP000481109">
    <property type="component" value="Unassembled WGS sequence"/>
</dbReference>
<feature type="region of interest" description="Disordered" evidence="1">
    <location>
        <begin position="126"/>
        <end position="172"/>
    </location>
</feature>
<evidence type="ECO:0000256" key="1">
    <source>
        <dbReference type="SAM" id="MobiDB-lite"/>
    </source>
</evidence>
<dbReference type="RefSeq" id="WP_165334743.1">
    <property type="nucleotide sequence ID" value="NZ_JAAKZW010000142.1"/>
</dbReference>
<sequence length="172" mass="17975">MRRNARGVLAALPLVLALALTGCGSDSDGGGVASANGAKKDGASATPSLDPQEQGMKFAACMRENGVPMDDPEPGQGIRMKLDGSIPKETVDKAMEACRKHQPQGQGGKGPGAEKMREYAQCMRKNGVDAFPDPTDGGLRIGREIAEDPDFDKAQEACQDLMGGDLKTQGKS</sequence>
<evidence type="ECO:0000256" key="2">
    <source>
        <dbReference type="SAM" id="SignalP"/>
    </source>
</evidence>
<organism evidence="3 4">
    <name type="scientific">Streptomyces mesophilus</name>
    <dbReference type="NCBI Taxonomy" id="1775132"/>
    <lineage>
        <taxon>Bacteria</taxon>
        <taxon>Bacillati</taxon>
        <taxon>Actinomycetota</taxon>
        <taxon>Actinomycetes</taxon>
        <taxon>Kitasatosporales</taxon>
        <taxon>Streptomycetaceae</taxon>
        <taxon>Streptomyces</taxon>
    </lineage>
</organism>
<evidence type="ECO:0000313" key="3">
    <source>
        <dbReference type="EMBL" id="NGO79297.1"/>
    </source>
</evidence>
<dbReference type="AlphaFoldDB" id="A0A6G4XR62"/>
<dbReference type="PROSITE" id="PS51257">
    <property type="entry name" value="PROKAR_LIPOPROTEIN"/>
    <property type="match status" value="1"/>
</dbReference>